<reference evidence="1" key="1">
    <citation type="submission" date="2018-05" db="EMBL/GenBank/DDBJ databases">
        <authorList>
            <person name="Lanie J.A."/>
            <person name="Ng W.-L."/>
            <person name="Kazmierczak K.M."/>
            <person name="Andrzejewski T.M."/>
            <person name="Davidsen T.M."/>
            <person name="Wayne K.J."/>
            <person name="Tettelin H."/>
            <person name="Glass J.I."/>
            <person name="Rusch D."/>
            <person name="Podicherti R."/>
            <person name="Tsui H.-C.T."/>
            <person name="Winkler M.E."/>
        </authorList>
    </citation>
    <scope>NUCLEOTIDE SEQUENCE</scope>
</reference>
<proteinExistence type="predicted"/>
<dbReference type="InterPro" id="IPR032710">
    <property type="entry name" value="NTF2-like_dom_sf"/>
</dbReference>
<dbReference type="Gene3D" id="3.10.450.50">
    <property type="match status" value="1"/>
</dbReference>
<sequence>MLKQYENDVSSIESIIDALYDVISGEKGEKRDWHRERNLFHPSGRLIVVKKEEDGHLETKLMSSDEFIEYAKPFLDGEGFYEYEIFKKIEEFGHVAHVWSTYGSKRSRDDAEPYTRGVNSIQLLNDQKRWWVMNVYWNRETDEFPIPEKYLSNDDM</sequence>
<evidence type="ECO:0008006" key="2">
    <source>
        <dbReference type="Google" id="ProtNLM"/>
    </source>
</evidence>
<dbReference type="AlphaFoldDB" id="A0A381ZEG9"/>
<dbReference type="EMBL" id="UINC01021024">
    <property type="protein sequence ID" value="SVA87705.1"/>
    <property type="molecule type" value="Genomic_DNA"/>
</dbReference>
<organism evidence="1">
    <name type="scientific">marine metagenome</name>
    <dbReference type="NCBI Taxonomy" id="408172"/>
    <lineage>
        <taxon>unclassified sequences</taxon>
        <taxon>metagenomes</taxon>
        <taxon>ecological metagenomes</taxon>
    </lineage>
</organism>
<protein>
    <recommendedName>
        <fullName evidence="2">DUF4440 domain-containing protein</fullName>
    </recommendedName>
</protein>
<dbReference type="SUPFAM" id="SSF54427">
    <property type="entry name" value="NTF2-like"/>
    <property type="match status" value="1"/>
</dbReference>
<gene>
    <name evidence="1" type="ORF">METZ01_LOCUS140559</name>
</gene>
<evidence type="ECO:0000313" key="1">
    <source>
        <dbReference type="EMBL" id="SVA87705.1"/>
    </source>
</evidence>
<accession>A0A381ZEG9</accession>
<name>A0A381ZEG9_9ZZZZ</name>